<dbReference type="AlphaFoldDB" id="A0A024GM50"/>
<proteinExistence type="predicted"/>
<dbReference type="Proteomes" id="UP000053237">
    <property type="component" value="Unassembled WGS sequence"/>
</dbReference>
<accession>A0A024GM50</accession>
<reference evidence="1 2" key="1">
    <citation type="submission" date="2012-05" db="EMBL/GenBank/DDBJ databases">
        <title>Recombination and specialization in a pathogen metapopulation.</title>
        <authorList>
            <person name="Gardiner A."/>
            <person name="Kemen E."/>
            <person name="Schultz-Larsen T."/>
            <person name="MacLean D."/>
            <person name="Van Oosterhout C."/>
            <person name="Jones J.D.G."/>
        </authorList>
    </citation>
    <scope>NUCLEOTIDE SEQUENCE [LARGE SCALE GENOMIC DNA]</scope>
    <source>
        <strain evidence="1 2">Ac Nc2</strain>
    </source>
</reference>
<gene>
    <name evidence="1" type="ORF">BN9_088760</name>
</gene>
<dbReference type="EMBL" id="CAIX01000190">
    <property type="protein sequence ID" value="CCI47857.1"/>
    <property type="molecule type" value="Genomic_DNA"/>
</dbReference>
<dbReference type="InParanoid" id="A0A024GM50"/>
<keyword evidence="2" id="KW-1185">Reference proteome</keyword>
<evidence type="ECO:0000313" key="1">
    <source>
        <dbReference type="EMBL" id="CCI47857.1"/>
    </source>
</evidence>
<evidence type="ECO:0000313" key="2">
    <source>
        <dbReference type="Proteomes" id="UP000053237"/>
    </source>
</evidence>
<organism evidence="1 2">
    <name type="scientific">Albugo candida</name>
    <dbReference type="NCBI Taxonomy" id="65357"/>
    <lineage>
        <taxon>Eukaryota</taxon>
        <taxon>Sar</taxon>
        <taxon>Stramenopiles</taxon>
        <taxon>Oomycota</taxon>
        <taxon>Peronosporomycetes</taxon>
        <taxon>Albuginales</taxon>
        <taxon>Albuginaceae</taxon>
        <taxon>Albugo</taxon>
    </lineage>
</organism>
<name>A0A024GM50_9STRA</name>
<sequence>MLGNLVYKFKSIPIELAWNNEKGMPRVYVLQKQFVFDDTDCHDISFGSSDLGPSFLAGAVTTEGKDVTPKEQYVAFEFATFDSSIPDWAFQLIAKVLGKKRNGKSKFELTPPNYLMEIEGTEKCRLAVKPLVKENEKWYIGATFAKTHRIAFRMLSLSALKHQYCIYSNANANA</sequence>
<protein>
    <submittedName>
        <fullName evidence="1">Uncharacterized protein</fullName>
    </submittedName>
</protein>
<comment type="caution">
    <text evidence="1">The sequence shown here is derived from an EMBL/GenBank/DDBJ whole genome shotgun (WGS) entry which is preliminary data.</text>
</comment>